<dbReference type="PANTHER" id="PTHR40111">
    <property type="entry name" value="CEPHALOSPORIN-C DEACETYLASE"/>
    <property type="match status" value="1"/>
</dbReference>
<proteinExistence type="predicted"/>
<dbReference type="SUPFAM" id="SSF53474">
    <property type="entry name" value="alpha/beta-Hydrolases"/>
    <property type="match status" value="1"/>
</dbReference>
<feature type="active site" description="Charge relay system" evidence="1">
    <location>
        <position position="298"/>
    </location>
</feature>
<dbReference type="AlphaFoldDB" id="A0A858XQJ4"/>
<accession>A0A858XQJ4</accession>
<gene>
    <name evidence="4" type="ORF">GKD17_16305</name>
</gene>
<feature type="active site" description="Charge relay system" evidence="1">
    <location>
        <position position="409"/>
    </location>
</feature>
<evidence type="ECO:0000256" key="2">
    <source>
        <dbReference type="SAM" id="SignalP"/>
    </source>
</evidence>
<dbReference type="GeneID" id="93448237"/>
<reference evidence="4 5" key="1">
    <citation type="submission" date="2019-11" db="EMBL/GenBank/DDBJ databases">
        <title>Complete genome sequence of Bacteroides dorei DSM 17855.</title>
        <authorList>
            <person name="Russell J.T."/>
        </authorList>
    </citation>
    <scope>NUCLEOTIDE SEQUENCE [LARGE SCALE GENOMIC DNA]</scope>
    <source>
        <strain evidence="4 5">DSM 17855</strain>
    </source>
</reference>
<feature type="active site" description="Charge relay system" evidence="1">
    <location>
        <position position="380"/>
    </location>
</feature>
<dbReference type="InterPro" id="IPR008391">
    <property type="entry name" value="AXE1_dom"/>
</dbReference>
<dbReference type="EMBL" id="CP046176">
    <property type="protein sequence ID" value="QJR77821.1"/>
    <property type="molecule type" value="Genomic_DNA"/>
</dbReference>
<dbReference type="GO" id="GO:0005976">
    <property type="term" value="P:polysaccharide metabolic process"/>
    <property type="evidence" value="ECO:0007669"/>
    <property type="project" value="TreeGrafter"/>
</dbReference>
<evidence type="ECO:0000256" key="1">
    <source>
        <dbReference type="PIRSR" id="PIRSR639069-1"/>
    </source>
</evidence>
<dbReference type="Gene3D" id="3.40.50.1820">
    <property type="entry name" value="alpha/beta hydrolase"/>
    <property type="match status" value="1"/>
</dbReference>
<sequence length="429" mass="48682">MNRNRKIWIAGFMLYLCTASMFAQIRGNEIRVVVSPDHSDWTYRLKEKCTFTIQVYKAQNVLPDVKVDYELGPEWYPTEKKDGVSLKDGKLTVSSSMNTPGFLRCKVKAYVGNKTYDGMATAAYAPESIRAHAVNPSDFDNFWEGTLKEARQVPLSSTMELLPSRCTETVNVYQVSFQNIRQGSRTFGILCMPKASGNYPALLRVPGAGVRPYYGDVETAAKGAITLEIGIHGIPVTMQQSVYDELAYGALYNYQYQNDDNRNYSYYKRVFVGALRAVDFITSLPQYNGKALGVTGSSQGGALSMVTAALDKRVTFYAAIHPAMCDHRAHLQKVAGGWPHYFYYFPTPTPQRIQTADYYDMVNFARRIMVPGWFSWGYNDDVCPPTSTYAAYNSITAPKELHPYLETGHYWYQEQYEQWSQWLWAQMGL</sequence>
<feature type="domain" description="Acetyl xylan esterase" evidence="3">
    <location>
        <begin position="130"/>
        <end position="422"/>
    </location>
</feature>
<organism evidence="4 5">
    <name type="scientific">Phocaeicola dorei</name>
    <dbReference type="NCBI Taxonomy" id="357276"/>
    <lineage>
        <taxon>Bacteria</taxon>
        <taxon>Pseudomonadati</taxon>
        <taxon>Bacteroidota</taxon>
        <taxon>Bacteroidia</taxon>
        <taxon>Bacteroidales</taxon>
        <taxon>Bacteroidaceae</taxon>
        <taxon>Phocaeicola</taxon>
    </lineage>
</organism>
<keyword evidence="2" id="KW-0732">Signal</keyword>
<protein>
    <submittedName>
        <fullName evidence="4">Acetylxylan esterase</fullName>
    </submittedName>
</protein>
<name>A0A858XQJ4_9BACT</name>
<feature type="chain" id="PRO_5032588794" evidence="2">
    <location>
        <begin position="24"/>
        <end position="429"/>
    </location>
</feature>
<evidence type="ECO:0000313" key="4">
    <source>
        <dbReference type="EMBL" id="QJR77821.1"/>
    </source>
</evidence>
<dbReference type="GO" id="GO:0052689">
    <property type="term" value="F:carboxylic ester hydrolase activity"/>
    <property type="evidence" value="ECO:0007669"/>
    <property type="project" value="TreeGrafter"/>
</dbReference>
<dbReference type="InterPro" id="IPR039069">
    <property type="entry name" value="CE7"/>
</dbReference>
<dbReference type="Proteomes" id="UP000500949">
    <property type="component" value="Chromosome"/>
</dbReference>
<dbReference type="PANTHER" id="PTHR40111:SF1">
    <property type="entry name" value="CEPHALOSPORIN-C DEACETYLASE"/>
    <property type="match status" value="1"/>
</dbReference>
<evidence type="ECO:0000259" key="3">
    <source>
        <dbReference type="Pfam" id="PF05448"/>
    </source>
</evidence>
<dbReference type="Pfam" id="PF05448">
    <property type="entry name" value="AXE1"/>
    <property type="match status" value="1"/>
</dbReference>
<feature type="signal peptide" evidence="2">
    <location>
        <begin position="1"/>
        <end position="23"/>
    </location>
</feature>
<dbReference type="InterPro" id="IPR029058">
    <property type="entry name" value="AB_hydrolase_fold"/>
</dbReference>
<dbReference type="RefSeq" id="WP_007831874.1">
    <property type="nucleotide sequence ID" value="NZ_CP046176.1"/>
</dbReference>
<evidence type="ECO:0000313" key="5">
    <source>
        <dbReference type="Proteomes" id="UP000500949"/>
    </source>
</evidence>